<evidence type="ECO:0000313" key="1">
    <source>
        <dbReference type="EMBL" id="KAL3075760.1"/>
    </source>
</evidence>
<dbReference type="Proteomes" id="UP001620645">
    <property type="component" value="Unassembled WGS sequence"/>
</dbReference>
<name>A0ABD2IDY9_HETSC</name>
<gene>
    <name evidence="1" type="ORF">niasHS_012590</name>
</gene>
<keyword evidence="2" id="KW-1185">Reference proteome</keyword>
<reference evidence="1 2" key="1">
    <citation type="submission" date="2024-10" db="EMBL/GenBank/DDBJ databases">
        <authorList>
            <person name="Kim D."/>
        </authorList>
    </citation>
    <scope>NUCLEOTIDE SEQUENCE [LARGE SCALE GENOMIC DNA]</scope>
    <source>
        <strain evidence="1">Taebaek</strain>
    </source>
</reference>
<comment type="caution">
    <text evidence="1">The sequence shown here is derived from an EMBL/GenBank/DDBJ whole genome shotgun (WGS) entry which is preliminary data.</text>
</comment>
<sequence>MFRQSHVHGYVCGIVVDEILVDTGCTTGIMGCKLFNANVVTLTSGGKMDGNNIKHFKGLYKGTKASQGQTMGSGARCSWKTKTP</sequence>
<proteinExistence type="predicted"/>
<accession>A0ABD2IDY9</accession>
<protein>
    <submittedName>
        <fullName evidence="1">Uncharacterized protein</fullName>
    </submittedName>
</protein>
<dbReference type="AlphaFoldDB" id="A0ABD2IDY9"/>
<organism evidence="1 2">
    <name type="scientific">Heterodera schachtii</name>
    <name type="common">Sugarbeet cyst nematode worm</name>
    <name type="synonym">Tylenchus schachtii</name>
    <dbReference type="NCBI Taxonomy" id="97005"/>
    <lineage>
        <taxon>Eukaryota</taxon>
        <taxon>Metazoa</taxon>
        <taxon>Ecdysozoa</taxon>
        <taxon>Nematoda</taxon>
        <taxon>Chromadorea</taxon>
        <taxon>Rhabditida</taxon>
        <taxon>Tylenchina</taxon>
        <taxon>Tylenchomorpha</taxon>
        <taxon>Tylenchoidea</taxon>
        <taxon>Heteroderidae</taxon>
        <taxon>Heteroderinae</taxon>
        <taxon>Heterodera</taxon>
    </lineage>
</organism>
<dbReference type="EMBL" id="JBICCN010000348">
    <property type="protein sequence ID" value="KAL3075760.1"/>
    <property type="molecule type" value="Genomic_DNA"/>
</dbReference>
<evidence type="ECO:0000313" key="2">
    <source>
        <dbReference type="Proteomes" id="UP001620645"/>
    </source>
</evidence>